<dbReference type="Pfam" id="PF08241">
    <property type="entry name" value="Methyltransf_11"/>
    <property type="match status" value="1"/>
</dbReference>
<dbReference type="InterPro" id="IPR051052">
    <property type="entry name" value="Diverse_substrate_MTase"/>
</dbReference>
<dbReference type="CDD" id="cd02440">
    <property type="entry name" value="AdoMet_MTases"/>
    <property type="match status" value="1"/>
</dbReference>
<dbReference type="AlphaFoldDB" id="A0A7X6D362"/>
<organism evidence="5 6">
    <name type="scientific">Streptomyces lonarensis</name>
    <dbReference type="NCBI Taxonomy" id="700599"/>
    <lineage>
        <taxon>Bacteria</taxon>
        <taxon>Bacillati</taxon>
        <taxon>Actinomycetota</taxon>
        <taxon>Actinomycetes</taxon>
        <taxon>Kitasatosporales</taxon>
        <taxon>Streptomycetaceae</taxon>
        <taxon>Streptomyces</taxon>
    </lineage>
</organism>
<dbReference type="RefSeq" id="WP_167972090.1">
    <property type="nucleotide sequence ID" value="NZ_BHZG01000418.1"/>
</dbReference>
<keyword evidence="2 5" id="KW-0489">Methyltransferase</keyword>
<evidence type="ECO:0000256" key="3">
    <source>
        <dbReference type="ARBA" id="ARBA00022679"/>
    </source>
</evidence>
<proteinExistence type="inferred from homology"/>
<dbReference type="GO" id="GO:0008757">
    <property type="term" value="F:S-adenosylmethionine-dependent methyltransferase activity"/>
    <property type="evidence" value="ECO:0007669"/>
    <property type="project" value="InterPro"/>
</dbReference>
<dbReference type="InterPro" id="IPR013216">
    <property type="entry name" value="Methyltransf_11"/>
</dbReference>
<accession>A0A7X6D362</accession>
<keyword evidence="3 5" id="KW-0808">Transferase</keyword>
<evidence type="ECO:0000313" key="6">
    <source>
        <dbReference type="Proteomes" id="UP000578686"/>
    </source>
</evidence>
<dbReference type="EMBL" id="JAAVJD010000143">
    <property type="protein sequence ID" value="NJQ07255.1"/>
    <property type="molecule type" value="Genomic_DNA"/>
</dbReference>
<dbReference type="PANTHER" id="PTHR44942">
    <property type="entry name" value="METHYLTRANSF_11 DOMAIN-CONTAINING PROTEIN"/>
    <property type="match status" value="1"/>
</dbReference>
<evidence type="ECO:0000259" key="4">
    <source>
        <dbReference type="Pfam" id="PF08241"/>
    </source>
</evidence>
<name>A0A7X6D362_9ACTN</name>
<dbReference type="Gene3D" id="3.40.50.150">
    <property type="entry name" value="Vaccinia Virus protein VP39"/>
    <property type="match status" value="1"/>
</dbReference>
<gene>
    <name evidence="5" type="ORF">HCN56_17095</name>
</gene>
<sequence>MTSPLPHSAYARSFDAVATEYAASRPSYPPELFELIESRIGRPLADTEILDVGAGTGIASQLLNQHGARVTAVEPSEPMACQLNIAHPGLPLVRADGDALPFADRSFDLVTYAQSWHWTEPRRSVPEALRVLRPGGALALWWNVSDPEKEWVRAQGERLAAAAPDHGLSDVPEKAASIIEGLGLGIEPVRDEVRWTRSVPVDTHLDNLATHSTLAVLPPGDRTPLLDAEREAVCAEFPDGIVAEEYVVRLTLVRAPDA</sequence>
<feature type="domain" description="Methyltransferase type 11" evidence="4">
    <location>
        <begin position="50"/>
        <end position="139"/>
    </location>
</feature>
<keyword evidence="6" id="KW-1185">Reference proteome</keyword>
<dbReference type="SUPFAM" id="SSF53335">
    <property type="entry name" value="S-adenosyl-L-methionine-dependent methyltransferases"/>
    <property type="match status" value="1"/>
</dbReference>
<dbReference type="InterPro" id="IPR029063">
    <property type="entry name" value="SAM-dependent_MTases_sf"/>
</dbReference>
<dbReference type="Proteomes" id="UP000578686">
    <property type="component" value="Unassembled WGS sequence"/>
</dbReference>
<dbReference type="GO" id="GO:0032259">
    <property type="term" value="P:methylation"/>
    <property type="evidence" value="ECO:0007669"/>
    <property type="project" value="UniProtKB-KW"/>
</dbReference>
<evidence type="ECO:0000313" key="5">
    <source>
        <dbReference type="EMBL" id="NJQ07255.1"/>
    </source>
</evidence>
<evidence type="ECO:0000256" key="2">
    <source>
        <dbReference type="ARBA" id="ARBA00022603"/>
    </source>
</evidence>
<evidence type="ECO:0000256" key="1">
    <source>
        <dbReference type="ARBA" id="ARBA00008361"/>
    </source>
</evidence>
<comment type="similarity">
    <text evidence="1">Belongs to the methyltransferase superfamily.</text>
</comment>
<comment type="caution">
    <text evidence="5">The sequence shown here is derived from an EMBL/GenBank/DDBJ whole genome shotgun (WGS) entry which is preliminary data.</text>
</comment>
<dbReference type="PANTHER" id="PTHR44942:SF4">
    <property type="entry name" value="METHYLTRANSFERASE TYPE 11 DOMAIN-CONTAINING PROTEIN"/>
    <property type="match status" value="1"/>
</dbReference>
<protein>
    <submittedName>
        <fullName evidence="5">Class I SAM-dependent methyltransferase</fullName>
    </submittedName>
</protein>
<reference evidence="5 6" key="1">
    <citation type="submission" date="2020-03" db="EMBL/GenBank/DDBJ databases">
        <title>Draft genome of Streptomyces sp. ventii, isolated from the Axial Seamount in the Pacific Ocean, and resequencing of the two type strains Streptomyces lonarensis strain NCL 716 and Streptomyces bohaiensis strain 11A07.</title>
        <authorList>
            <person name="Loughran R.M."/>
            <person name="Pfannmuller K.M."/>
            <person name="Wasson B.J."/>
            <person name="Deadmond M.C."/>
            <person name="Paddock B.E."/>
            <person name="Koyack M.J."/>
            <person name="Gallegos D.A."/>
            <person name="Mitchell E.A."/>
            <person name="Ushijima B."/>
            <person name="Saw J.H."/>
            <person name="Mcphail K.L."/>
            <person name="Videau P."/>
        </authorList>
    </citation>
    <scope>NUCLEOTIDE SEQUENCE [LARGE SCALE GENOMIC DNA]</scope>
    <source>
        <strain evidence="5 6">NCL716</strain>
    </source>
</reference>